<reference evidence="2 3" key="1">
    <citation type="submission" date="2019-03" db="EMBL/GenBank/DDBJ databases">
        <title>Single cell metagenomics reveals metabolic interactions within the superorganism composed of flagellate Streblomastix strix and complex community of Bacteroidetes bacteria on its surface.</title>
        <authorList>
            <person name="Treitli S.C."/>
            <person name="Kolisko M."/>
            <person name="Husnik F."/>
            <person name="Keeling P."/>
            <person name="Hampl V."/>
        </authorList>
    </citation>
    <scope>NUCLEOTIDE SEQUENCE [LARGE SCALE GENOMIC DNA]</scope>
    <source>
        <strain evidence="2">ST1C</strain>
    </source>
</reference>
<gene>
    <name evidence="2" type="ORF">EZS28_003062</name>
</gene>
<feature type="compositionally biased region" description="Basic and acidic residues" evidence="1">
    <location>
        <begin position="47"/>
        <end position="63"/>
    </location>
</feature>
<dbReference type="Proteomes" id="UP000324800">
    <property type="component" value="Unassembled WGS sequence"/>
</dbReference>
<evidence type="ECO:0000256" key="1">
    <source>
        <dbReference type="SAM" id="MobiDB-lite"/>
    </source>
</evidence>
<proteinExistence type="predicted"/>
<evidence type="ECO:0000313" key="2">
    <source>
        <dbReference type="EMBL" id="KAA6401412.1"/>
    </source>
</evidence>
<comment type="caution">
    <text evidence="2">The sequence shown here is derived from an EMBL/GenBank/DDBJ whole genome shotgun (WGS) entry which is preliminary data.</text>
</comment>
<sequence>MAKDVEEVDGKDDIDRNEARIKYDRNVKTPKRMLLVAYQLKKKKDAKKTEVKNTDVKKEEPKKTGAKSAPKPRKIV</sequence>
<dbReference type="AlphaFoldDB" id="A0A5J4X3R6"/>
<evidence type="ECO:0000313" key="3">
    <source>
        <dbReference type="Proteomes" id="UP000324800"/>
    </source>
</evidence>
<dbReference type="EMBL" id="SNRW01000394">
    <property type="protein sequence ID" value="KAA6401412.1"/>
    <property type="molecule type" value="Genomic_DNA"/>
</dbReference>
<organism evidence="2 3">
    <name type="scientific">Streblomastix strix</name>
    <dbReference type="NCBI Taxonomy" id="222440"/>
    <lineage>
        <taxon>Eukaryota</taxon>
        <taxon>Metamonada</taxon>
        <taxon>Preaxostyla</taxon>
        <taxon>Oxymonadida</taxon>
        <taxon>Streblomastigidae</taxon>
        <taxon>Streblomastix</taxon>
    </lineage>
</organism>
<accession>A0A5J4X3R6</accession>
<name>A0A5J4X3R6_9EUKA</name>
<feature type="region of interest" description="Disordered" evidence="1">
    <location>
        <begin position="42"/>
        <end position="76"/>
    </location>
</feature>
<protein>
    <submittedName>
        <fullName evidence="2">Uncharacterized protein</fullName>
    </submittedName>
</protein>